<organism evidence="1 2">
    <name type="scientific">Sorangium atrum</name>
    <dbReference type="NCBI Taxonomy" id="2995308"/>
    <lineage>
        <taxon>Bacteria</taxon>
        <taxon>Pseudomonadati</taxon>
        <taxon>Myxococcota</taxon>
        <taxon>Polyangia</taxon>
        <taxon>Polyangiales</taxon>
        <taxon>Polyangiaceae</taxon>
        <taxon>Sorangium</taxon>
    </lineage>
</organism>
<gene>
    <name evidence="1" type="ORF">POL72_48170</name>
</gene>
<accession>A0ABT5CGL7</accession>
<comment type="caution">
    <text evidence="1">The sequence shown here is derived from an EMBL/GenBank/DDBJ whole genome shotgun (WGS) entry which is preliminary data.</text>
</comment>
<name>A0ABT5CGL7_9BACT</name>
<keyword evidence="2" id="KW-1185">Reference proteome</keyword>
<protein>
    <submittedName>
        <fullName evidence="1">Uncharacterized protein</fullName>
    </submittedName>
</protein>
<dbReference type="Proteomes" id="UP001217485">
    <property type="component" value="Unassembled WGS sequence"/>
</dbReference>
<evidence type="ECO:0000313" key="2">
    <source>
        <dbReference type="Proteomes" id="UP001217485"/>
    </source>
</evidence>
<dbReference type="RefSeq" id="WP_272103960.1">
    <property type="nucleotide sequence ID" value="NZ_JAQNDK010000007.1"/>
</dbReference>
<proteinExistence type="predicted"/>
<sequence length="99" mass="10983">MGNRHHHKKLRADVRARMSRTGESYQKALAQILDERSTPKAARNVDLVPIDYFGAPAALATFEIAGRLACLVVSSRHRLMPFPQSPLVALAMRGPRAIH</sequence>
<evidence type="ECO:0000313" key="1">
    <source>
        <dbReference type="EMBL" id="MDC0685577.1"/>
    </source>
</evidence>
<dbReference type="EMBL" id="JAQNDK010000007">
    <property type="protein sequence ID" value="MDC0685577.1"/>
    <property type="molecule type" value="Genomic_DNA"/>
</dbReference>
<reference evidence="1 2" key="1">
    <citation type="submission" date="2023-01" db="EMBL/GenBank/DDBJ databases">
        <title>Minimal conservation of predation-associated metabolite biosynthetic gene clusters underscores biosynthetic potential of Myxococcota including descriptions for ten novel species: Archangium lansinium sp. nov., Myxococcus landrumus sp. nov., Nannocystis bai.</title>
        <authorList>
            <person name="Ahearne A."/>
            <person name="Stevens C."/>
            <person name="Dowd S."/>
        </authorList>
    </citation>
    <scope>NUCLEOTIDE SEQUENCE [LARGE SCALE GENOMIC DNA]</scope>
    <source>
        <strain evidence="1 2">WIWO2</strain>
    </source>
</reference>